<dbReference type="GO" id="GO:0003700">
    <property type="term" value="F:DNA-binding transcription factor activity"/>
    <property type="evidence" value="ECO:0007669"/>
    <property type="project" value="TreeGrafter"/>
</dbReference>
<dbReference type="PANTHER" id="PTHR46797">
    <property type="entry name" value="HTH-TYPE TRANSCRIPTIONAL REGULATOR"/>
    <property type="match status" value="1"/>
</dbReference>
<dbReference type="OrthoDB" id="2679499at2"/>
<dbReference type="InterPro" id="IPR050807">
    <property type="entry name" value="TransReg_Diox_bact_type"/>
</dbReference>
<evidence type="ECO:0000256" key="1">
    <source>
        <dbReference type="ARBA" id="ARBA00023125"/>
    </source>
</evidence>
<evidence type="ECO:0000313" key="3">
    <source>
        <dbReference type="EMBL" id="RTQ93804.1"/>
    </source>
</evidence>
<dbReference type="GO" id="GO:0005829">
    <property type="term" value="C:cytosol"/>
    <property type="evidence" value="ECO:0007669"/>
    <property type="project" value="TreeGrafter"/>
</dbReference>
<gene>
    <name evidence="3" type="ORF">EKG35_07660</name>
</gene>
<reference evidence="3 4" key="1">
    <citation type="submission" date="2018-12" db="EMBL/GenBank/DDBJ databases">
        <authorList>
            <person name="Yu L."/>
        </authorList>
    </citation>
    <scope>NUCLEOTIDE SEQUENCE [LARGE SCALE GENOMIC DNA]</scope>
    <source>
        <strain evidence="3 4">S5H2222</strain>
    </source>
</reference>
<dbReference type="AlphaFoldDB" id="A0A3S0JQI8"/>
<sequence>MRKVRELYNEELFIEGFADELRRKREEQSLSLNQLSEKSTVSASFIMRIEKGERTNVSIEVLFKLANALCINIVQLLENSQKN</sequence>
<keyword evidence="4" id="KW-1185">Reference proteome</keyword>
<dbReference type="InterPro" id="IPR010982">
    <property type="entry name" value="Lambda_DNA-bd_dom_sf"/>
</dbReference>
<dbReference type="PANTHER" id="PTHR46797:SF1">
    <property type="entry name" value="METHYLPHOSPHONATE SYNTHASE"/>
    <property type="match status" value="1"/>
</dbReference>
<accession>A0A3S0JQI8</accession>
<feature type="domain" description="HTH cro/C1-type" evidence="2">
    <location>
        <begin position="21"/>
        <end position="76"/>
    </location>
</feature>
<organism evidence="3 4">
    <name type="scientific">Lysinibacillus telephonicus</name>
    <dbReference type="NCBI Taxonomy" id="1714840"/>
    <lineage>
        <taxon>Bacteria</taxon>
        <taxon>Bacillati</taxon>
        <taxon>Bacillota</taxon>
        <taxon>Bacilli</taxon>
        <taxon>Bacillales</taxon>
        <taxon>Bacillaceae</taxon>
        <taxon>Lysinibacillus</taxon>
    </lineage>
</organism>
<protein>
    <submittedName>
        <fullName evidence="3">XRE family transcriptional regulator</fullName>
    </submittedName>
</protein>
<dbReference type="PROSITE" id="PS50943">
    <property type="entry name" value="HTH_CROC1"/>
    <property type="match status" value="1"/>
</dbReference>
<dbReference type="Pfam" id="PF01381">
    <property type="entry name" value="HTH_3"/>
    <property type="match status" value="1"/>
</dbReference>
<dbReference type="Proteomes" id="UP000276349">
    <property type="component" value="Unassembled WGS sequence"/>
</dbReference>
<dbReference type="SMART" id="SM00530">
    <property type="entry name" value="HTH_XRE"/>
    <property type="match status" value="1"/>
</dbReference>
<keyword evidence="1" id="KW-0238">DNA-binding</keyword>
<dbReference type="InterPro" id="IPR001387">
    <property type="entry name" value="Cro/C1-type_HTH"/>
</dbReference>
<dbReference type="Gene3D" id="1.10.260.40">
    <property type="entry name" value="lambda repressor-like DNA-binding domains"/>
    <property type="match status" value="1"/>
</dbReference>
<dbReference type="GO" id="GO:0003677">
    <property type="term" value="F:DNA binding"/>
    <property type="evidence" value="ECO:0007669"/>
    <property type="project" value="UniProtKB-KW"/>
</dbReference>
<proteinExistence type="predicted"/>
<evidence type="ECO:0000313" key="4">
    <source>
        <dbReference type="Proteomes" id="UP000276349"/>
    </source>
</evidence>
<name>A0A3S0JQI8_9BACI</name>
<dbReference type="CDD" id="cd00093">
    <property type="entry name" value="HTH_XRE"/>
    <property type="match status" value="1"/>
</dbReference>
<comment type="caution">
    <text evidence="3">The sequence shown here is derived from an EMBL/GenBank/DDBJ whole genome shotgun (WGS) entry which is preliminary data.</text>
</comment>
<dbReference type="EMBL" id="RXNR01000016">
    <property type="protein sequence ID" value="RTQ93804.1"/>
    <property type="molecule type" value="Genomic_DNA"/>
</dbReference>
<evidence type="ECO:0000259" key="2">
    <source>
        <dbReference type="PROSITE" id="PS50943"/>
    </source>
</evidence>
<dbReference type="SUPFAM" id="SSF47413">
    <property type="entry name" value="lambda repressor-like DNA-binding domains"/>
    <property type="match status" value="1"/>
</dbReference>